<accession>A0A849BT81</accession>
<reference evidence="3 4" key="1">
    <citation type="submission" date="2020-05" db="EMBL/GenBank/DDBJ databases">
        <title>MicrobeNet Type strains.</title>
        <authorList>
            <person name="Nicholson A.C."/>
        </authorList>
    </citation>
    <scope>NUCLEOTIDE SEQUENCE [LARGE SCALE GENOMIC DNA]</scope>
    <source>
        <strain evidence="3 4">ATCC 700815</strain>
    </source>
</reference>
<gene>
    <name evidence="3" type="ORF">HLB16_22970</name>
</gene>
<protein>
    <submittedName>
        <fullName evidence="3">DUF305 domain-containing protein</fullName>
    </submittedName>
</protein>
<dbReference type="PANTHER" id="PTHR36933:SF1">
    <property type="entry name" value="SLL0788 PROTEIN"/>
    <property type="match status" value="1"/>
</dbReference>
<evidence type="ECO:0000313" key="3">
    <source>
        <dbReference type="EMBL" id="NNH13719.1"/>
    </source>
</evidence>
<dbReference type="InterPro" id="IPR012347">
    <property type="entry name" value="Ferritin-like"/>
</dbReference>
<dbReference type="Pfam" id="PF03713">
    <property type="entry name" value="DUF305"/>
    <property type="match status" value="1"/>
</dbReference>
<dbReference type="EMBL" id="JABEMD010000057">
    <property type="protein sequence ID" value="NNH13719.1"/>
    <property type="molecule type" value="Genomic_DNA"/>
</dbReference>
<dbReference type="Gene3D" id="1.20.1260.10">
    <property type="match status" value="1"/>
</dbReference>
<proteinExistence type="predicted"/>
<feature type="region of interest" description="Disordered" evidence="1">
    <location>
        <begin position="1"/>
        <end position="20"/>
    </location>
</feature>
<feature type="compositionally biased region" description="Basic residues" evidence="1">
    <location>
        <begin position="126"/>
        <end position="136"/>
    </location>
</feature>
<feature type="region of interest" description="Disordered" evidence="1">
    <location>
        <begin position="110"/>
        <end position="136"/>
    </location>
</feature>
<organism evidence="3 4">
    <name type="scientific">Cupriavidus gilardii</name>
    <dbReference type="NCBI Taxonomy" id="82541"/>
    <lineage>
        <taxon>Bacteria</taxon>
        <taxon>Pseudomonadati</taxon>
        <taxon>Pseudomonadota</taxon>
        <taxon>Betaproteobacteria</taxon>
        <taxon>Burkholderiales</taxon>
        <taxon>Burkholderiaceae</taxon>
        <taxon>Cupriavidus</taxon>
    </lineage>
</organism>
<feature type="compositionally biased region" description="Low complexity" evidence="1">
    <location>
        <begin position="110"/>
        <end position="119"/>
    </location>
</feature>
<dbReference type="AlphaFoldDB" id="A0A849BT81"/>
<comment type="caution">
    <text evidence="3">The sequence shown here is derived from an EMBL/GenBank/DDBJ whole genome shotgun (WGS) entry which is preliminary data.</text>
</comment>
<evidence type="ECO:0000313" key="4">
    <source>
        <dbReference type="Proteomes" id="UP000542973"/>
    </source>
</evidence>
<feature type="domain" description="DUF305" evidence="2">
    <location>
        <begin position="22"/>
        <end position="98"/>
    </location>
</feature>
<name>A0A849BT81_9BURK</name>
<evidence type="ECO:0000256" key="1">
    <source>
        <dbReference type="SAM" id="MobiDB-lite"/>
    </source>
</evidence>
<dbReference type="InterPro" id="IPR005183">
    <property type="entry name" value="DUF305_CopM-like"/>
</dbReference>
<evidence type="ECO:0000259" key="2">
    <source>
        <dbReference type="Pfam" id="PF03713"/>
    </source>
</evidence>
<dbReference type="PANTHER" id="PTHR36933">
    <property type="entry name" value="SLL0788 PROTEIN"/>
    <property type="match status" value="1"/>
</dbReference>
<sequence>MGALAAFPAPASAAEPSSDAGDHAAFLAENDRAMERMMNDMAIAPSGDVDRDFVHMMVPHHRGAIEMAMAQLRHGRNPQLRRIAQEIIATQQQEIAAMYLAIGQAPPVADTSADAAAVAGSEPGHRAIHHSHKEPR</sequence>
<dbReference type="Proteomes" id="UP000542973">
    <property type="component" value="Unassembled WGS sequence"/>
</dbReference>
<feature type="compositionally biased region" description="Low complexity" evidence="1">
    <location>
        <begin position="1"/>
        <end position="19"/>
    </location>
</feature>